<evidence type="ECO:0000256" key="2">
    <source>
        <dbReference type="ARBA" id="ARBA00006991"/>
    </source>
</evidence>
<dbReference type="InterPro" id="IPR038269">
    <property type="entry name" value="SCAN_sf"/>
</dbReference>
<dbReference type="OMA" id="KECERSC"/>
<dbReference type="GeneTree" id="ENSGT00940000162162"/>
<accession>A0A4X2K854</accession>
<dbReference type="Pfam" id="PF00096">
    <property type="entry name" value="zf-C2H2"/>
    <property type="match status" value="7"/>
</dbReference>
<dbReference type="InterPro" id="IPR013087">
    <property type="entry name" value="Znf_C2H2_type"/>
</dbReference>
<feature type="domain" description="C2H2-type" evidence="12">
    <location>
        <begin position="351"/>
        <end position="378"/>
    </location>
</feature>
<evidence type="ECO:0000256" key="11">
    <source>
        <dbReference type="PROSITE-ProRule" id="PRU00042"/>
    </source>
</evidence>
<reference evidence="15" key="1">
    <citation type="submission" date="2018-12" db="EMBL/GenBank/DDBJ databases">
        <authorList>
            <person name="Yazar S."/>
        </authorList>
    </citation>
    <scope>NUCLEOTIDE SEQUENCE [LARGE SCALE GENOMIC DNA]</scope>
</reference>
<keyword evidence="15" id="KW-1185">Reference proteome</keyword>
<dbReference type="CDD" id="cd07936">
    <property type="entry name" value="SCAN"/>
    <property type="match status" value="1"/>
</dbReference>
<proteinExistence type="inferred from homology"/>
<dbReference type="FunFam" id="3.30.160.60:FF:000016">
    <property type="entry name" value="zinc finger protein 37 homolog"/>
    <property type="match status" value="1"/>
</dbReference>
<dbReference type="FunFam" id="3.30.160.60:FF:000737">
    <property type="entry name" value="Zinc finger protein 565"/>
    <property type="match status" value="1"/>
</dbReference>
<keyword evidence="10" id="KW-0539">Nucleus</keyword>
<sequence>MSADYSRTLPLQEQEGLWVVKVEDQEDHVWKQESCLQGNNPPCQEIFRQRFRQFAYHHTPGPREALSRLRELCHQWLRPEMHTKEQILELLVLEQFLTILPEELQTWVQEHRPESGEEAVTVLEDLERELDEPGQQVQTHGHGPGVVWTEMTPPRISKESLNMQPIETQFKCESKESYPLQHGYQNKTKSKWPTHEQKISEVESLRVTSETSQGCITKGLDFEKDCECEGTLEKCHRNATGERPNGSGSQEQDFMQVTVTHSIIPPVKRDLEQKECERSCSLGSTLVIHQRERLHRCDTCGQTFRQNSALIQHQRIHNGRKSFDCHECGKAFRWSSHLVQHQRIHTGEKPYGCNECGKAFRGSSDLIQHRRIHTGEKPYECNECGKAFSQSSKLIRHQRIHSGEKPYECNECGKSFSQISVLIRHQRIHTGENPYECSECGKAFNQSSALTQHQRIHTGEKPYECNECRKTFRHRSGLIQHQRIHTRK</sequence>
<feature type="domain" description="C2H2-type" evidence="12">
    <location>
        <begin position="407"/>
        <end position="434"/>
    </location>
</feature>
<evidence type="ECO:0000259" key="13">
    <source>
        <dbReference type="PROSITE" id="PS50804"/>
    </source>
</evidence>
<dbReference type="Gene3D" id="1.10.4020.10">
    <property type="entry name" value="DNA breaking-rejoining enzymes"/>
    <property type="match status" value="1"/>
</dbReference>
<evidence type="ECO:0000256" key="8">
    <source>
        <dbReference type="ARBA" id="ARBA00022843"/>
    </source>
</evidence>
<feature type="domain" description="C2H2-type" evidence="12">
    <location>
        <begin position="463"/>
        <end position="488"/>
    </location>
</feature>
<keyword evidence="8" id="KW-0832">Ubl conjugation</keyword>
<evidence type="ECO:0000256" key="7">
    <source>
        <dbReference type="ARBA" id="ARBA00022833"/>
    </source>
</evidence>
<dbReference type="GO" id="GO:0000978">
    <property type="term" value="F:RNA polymerase II cis-regulatory region sequence-specific DNA binding"/>
    <property type="evidence" value="ECO:0007669"/>
    <property type="project" value="TreeGrafter"/>
</dbReference>
<dbReference type="Gene3D" id="3.30.160.60">
    <property type="entry name" value="Classic Zinc Finger"/>
    <property type="match status" value="7"/>
</dbReference>
<keyword evidence="6 11" id="KW-0863">Zinc-finger</keyword>
<dbReference type="FunFam" id="1.10.4020.10:FF:000001">
    <property type="entry name" value="zinc finger protein 263 isoform X1"/>
    <property type="match status" value="1"/>
</dbReference>
<evidence type="ECO:0000256" key="6">
    <source>
        <dbReference type="ARBA" id="ARBA00022771"/>
    </source>
</evidence>
<evidence type="ECO:0000313" key="14">
    <source>
        <dbReference type="Ensembl" id="ENSVURP00010005457.1"/>
    </source>
</evidence>
<dbReference type="GO" id="GO:0005829">
    <property type="term" value="C:cytosol"/>
    <property type="evidence" value="ECO:0007669"/>
    <property type="project" value="UniProtKB-ARBA"/>
</dbReference>
<feature type="domain" description="C2H2-type" evidence="12">
    <location>
        <begin position="323"/>
        <end position="350"/>
    </location>
</feature>
<dbReference type="FunFam" id="3.30.160.60:FF:000052">
    <property type="entry name" value="zinc finger protein 546 isoform X1"/>
    <property type="match status" value="1"/>
</dbReference>
<evidence type="ECO:0000256" key="10">
    <source>
        <dbReference type="ARBA" id="ARBA00023242"/>
    </source>
</evidence>
<keyword evidence="5" id="KW-0677">Repeat</keyword>
<dbReference type="PROSITE" id="PS50804">
    <property type="entry name" value="SCAN_BOX"/>
    <property type="match status" value="1"/>
</dbReference>
<evidence type="ECO:0008006" key="16">
    <source>
        <dbReference type="Google" id="ProtNLM"/>
    </source>
</evidence>
<reference evidence="14" key="2">
    <citation type="submission" date="2025-08" db="UniProtKB">
        <authorList>
            <consortium name="Ensembl"/>
        </authorList>
    </citation>
    <scope>IDENTIFICATION</scope>
</reference>
<dbReference type="PANTHER" id="PTHR23226">
    <property type="entry name" value="ZINC FINGER AND SCAN DOMAIN-CONTAINING"/>
    <property type="match status" value="1"/>
</dbReference>
<feature type="domain" description="C2H2-type" evidence="12">
    <location>
        <begin position="295"/>
        <end position="322"/>
    </location>
</feature>
<dbReference type="FunFam" id="3.30.160.60:FF:002402">
    <property type="entry name" value="Zinc finger protein 347"/>
    <property type="match status" value="1"/>
</dbReference>
<dbReference type="PROSITE" id="PS50157">
    <property type="entry name" value="ZINC_FINGER_C2H2_2"/>
    <property type="match status" value="7"/>
</dbReference>
<dbReference type="FunFam" id="3.30.160.60:FF:000944">
    <property type="entry name" value="zinc finger protein 232 isoform X1"/>
    <property type="match status" value="1"/>
</dbReference>
<evidence type="ECO:0000256" key="3">
    <source>
        <dbReference type="ARBA" id="ARBA00022499"/>
    </source>
</evidence>
<dbReference type="PANTHER" id="PTHR23226:SF366">
    <property type="entry name" value="ZINC FINGER PROTEIN ZFP2"/>
    <property type="match status" value="1"/>
</dbReference>
<dbReference type="SMART" id="SM00355">
    <property type="entry name" value="ZnF_C2H2"/>
    <property type="match status" value="7"/>
</dbReference>
<dbReference type="InterPro" id="IPR003309">
    <property type="entry name" value="SCAN_dom"/>
</dbReference>
<dbReference type="PROSITE" id="PS00028">
    <property type="entry name" value="ZINC_FINGER_C2H2_1"/>
    <property type="match status" value="7"/>
</dbReference>
<evidence type="ECO:0000259" key="12">
    <source>
        <dbReference type="PROSITE" id="PS50157"/>
    </source>
</evidence>
<protein>
    <recommendedName>
        <fullName evidence="16">Zinc finger protein 232</fullName>
    </recommendedName>
</protein>
<comment type="similarity">
    <text evidence="2">Belongs to the krueppel C2H2-type zinc-finger protein family.</text>
</comment>
<feature type="domain" description="SCAN box" evidence="13">
    <location>
        <begin position="48"/>
        <end position="130"/>
    </location>
</feature>
<dbReference type="FunFam" id="3.30.160.60:FF:000047">
    <property type="entry name" value="zinc finger protein OZF"/>
    <property type="match status" value="1"/>
</dbReference>
<evidence type="ECO:0000256" key="9">
    <source>
        <dbReference type="ARBA" id="ARBA00023125"/>
    </source>
</evidence>
<dbReference type="SUPFAM" id="SSF47353">
    <property type="entry name" value="Retrovirus capsid dimerization domain-like"/>
    <property type="match status" value="1"/>
</dbReference>
<name>A0A4X2K854_VOMUR</name>
<evidence type="ECO:0000313" key="15">
    <source>
        <dbReference type="Proteomes" id="UP000314987"/>
    </source>
</evidence>
<keyword evidence="9" id="KW-0238">DNA-binding</keyword>
<dbReference type="InterPro" id="IPR036236">
    <property type="entry name" value="Znf_C2H2_sf"/>
</dbReference>
<reference evidence="14" key="3">
    <citation type="submission" date="2025-09" db="UniProtKB">
        <authorList>
            <consortium name="Ensembl"/>
        </authorList>
    </citation>
    <scope>IDENTIFICATION</scope>
</reference>
<dbReference type="SMART" id="SM00431">
    <property type="entry name" value="SCAN"/>
    <property type="match status" value="1"/>
</dbReference>
<organism evidence="14 15">
    <name type="scientific">Vombatus ursinus</name>
    <name type="common">Common wombat</name>
    <dbReference type="NCBI Taxonomy" id="29139"/>
    <lineage>
        <taxon>Eukaryota</taxon>
        <taxon>Metazoa</taxon>
        <taxon>Chordata</taxon>
        <taxon>Craniata</taxon>
        <taxon>Vertebrata</taxon>
        <taxon>Euteleostomi</taxon>
        <taxon>Mammalia</taxon>
        <taxon>Metatheria</taxon>
        <taxon>Diprotodontia</taxon>
        <taxon>Vombatidae</taxon>
        <taxon>Vombatus</taxon>
    </lineage>
</organism>
<dbReference type="GO" id="GO:0005634">
    <property type="term" value="C:nucleus"/>
    <property type="evidence" value="ECO:0007669"/>
    <property type="project" value="UniProtKB-SubCell"/>
</dbReference>
<evidence type="ECO:0000256" key="5">
    <source>
        <dbReference type="ARBA" id="ARBA00022737"/>
    </source>
</evidence>
<evidence type="ECO:0000256" key="4">
    <source>
        <dbReference type="ARBA" id="ARBA00022723"/>
    </source>
</evidence>
<dbReference type="Proteomes" id="UP000314987">
    <property type="component" value="Unassembled WGS sequence"/>
</dbReference>
<dbReference type="GO" id="GO:0008270">
    <property type="term" value="F:zinc ion binding"/>
    <property type="evidence" value="ECO:0007669"/>
    <property type="project" value="UniProtKB-KW"/>
</dbReference>
<feature type="domain" description="C2H2-type" evidence="12">
    <location>
        <begin position="379"/>
        <end position="406"/>
    </location>
</feature>
<dbReference type="FunFam" id="3.30.160.60:FF:000352">
    <property type="entry name" value="zinc finger protein 3 homolog"/>
    <property type="match status" value="1"/>
</dbReference>
<dbReference type="AlphaFoldDB" id="A0A4X2K854"/>
<comment type="subcellular location">
    <subcellularLocation>
        <location evidence="1">Nucleus</location>
    </subcellularLocation>
</comment>
<dbReference type="STRING" id="29139.ENSVURP00010005457"/>
<keyword evidence="3" id="KW-1017">Isopeptide bond</keyword>
<dbReference type="GO" id="GO:0000981">
    <property type="term" value="F:DNA-binding transcription factor activity, RNA polymerase II-specific"/>
    <property type="evidence" value="ECO:0007669"/>
    <property type="project" value="TreeGrafter"/>
</dbReference>
<feature type="domain" description="C2H2-type" evidence="12">
    <location>
        <begin position="435"/>
        <end position="462"/>
    </location>
</feature>
<dbReference type="SUPFAM" id="SSF57667">
    <property type="entry name" value="beta-beta-alpha zinc fingers"/>
    <property type="match status" value="4"/>
</dbReference>
<dbReference type="Ensembl" id="ENSVURT00010006175.1">
    <property type="protein sequence ID" value="ENSVURP00010005457.1"/>
    <property type="gene ID" value="ENSVURG00010004267.1"/>
</dbReference>
<keyword evidence="7" id="KW-0862">Zinc</keyword>
<keyword evidence="4" id="KW-0479">Metal-binding</keyword>
<evidence type="ECO:0000256" key="1">
    <source>
        <dbReference type="ARBA" id="ARBA00004123"/>
    </source>
</evidence>
<dbReference type="Pfam" id="PF02023">
    <property type="entry name" value="SCAN"/>
    <property type="match status" value="1"/>
</dbReference>
<dbReference type="FunFam" id="3.30.160.60:FF:004137">
    <property type="match status" value="1"/>
</dbReference>